<organism evidence="1 2">
    <name type="scientific">Paralimibaculum aggregatum</name>
    <dbReference type="NCBI Taxonomy" id="3036245"/>
    <lineage>
        <taxon>Bacteria</taxon>
        <taxon>Pseudomonadati</taxon>
        <taxon>Pseudomonadota</taxon>
        <taxon>Alphaproteobacteria</taxon>
        <taxon>Rhodobacterales</taxon>
        <taxon>Paracoccaceae</taxon>
        <taxon>Paralimibaculum</taxon>
    </lineage>
</organism>
<protein>
    <submittedName>
        <fullName evidence="1">Uncharacterized protein</fullName>
    </submittedName>
</protein>
<dbReference type="EMBL" id="BSYI01000011">
    <property type="protein sequence ID" value="GMG82581.1"/>
    <property type="molecule type" value="Genomic_DNA"/>
</dbReference>
<comment type="caution">
    <text evidence="1">The sequence shown here is derived from an EMBL/GenBank/DDBJ whole genome shotgun (WGS) entry which is preliminary data.</text>
</comment>
<evidence type="ECO:0000313" key="1">
    <source>
        <dbReference type="EMBL" id="GMG82581.1"/>
    </source>
</evidence>
<proteinExistence type="predicted"/>
<sequence>MGWTPDQVRRTDLWDFHVTWTEYARLTGREAQPERLDEDDVREMRARMEEVKRMRR</sequence>
<gene>
    <name evidence="1" type="ORF">LNKW23_17940</name>
</gene>
<dbReference type="RefSeq" id="WP_285671365.1">
    <property type="nucleotide sequence ID" value="NZ_BSYI01000011.1"/>
</dbReference>
<name>A0ABQ6LPW6_9RHOB</name>
<dbReference type="Proteomes" id="UP001239909">
    <property type="component" value="Unassembled WGS sequence"/>
</dbReference>
<keyword evidence="2" id="KW-1185">Reference proteome</keyword>
<accession>A0ABQ6LPW6</accession>
<evidence type="ECO:0000313" key="2">
    <source>
        <dbReference type="Proteomes" id="UP001239909"/>
    </source>
</evidence>
<reference evidence="1 2" key="1">
    <citation type="submission" date="2023-04" db="EMBL/GenBank/DDBJ databases">
        <title>Marinoamorphus aggregata gen. nov., sp. Nov., isolate from tissue of brittle star Ophioplocus japonicus.</title>
        <authorList>
            <person name="Kawano K."/>
            <person name="Sawayama S."/>
            <person name="Nakagawa S."/>
        </authorList>
    </citation>
    <scope>NUCLEOTIDE SEQUENCE [LARGE SCALE GENOMIC DNA]</scope>
    <source>
        <strain evidence="1 2">NKW23</strain>
    </source>
</reference>